<protein>
    <submittedName>
        <fullName evidence="2">Uncharacterized protein</fullName>
    </submittedName>
</protein>
<feature type="transmembrane region" description="Helical" evidence="1">
    <location>
        <begin position="126"/>
        <end position="150"/>
    </location>
</feature>
<feature type="transmembrane region" description="Helical" evidence="1">
    <location>
        <begin position="1492"/>
        <end position="1516"/>
    </location>
</feature>
<feature type="transmembrane region" description="Helical" evidence="1">
    <location>
        <begin position="260"/>
        <end position="279"/>
    </location>
</feature>
<dbReference type="InterPro" id="IPR052994">
    <property type="entry name" value="Tiny_macrocysts_regulators"/>
</dbReference>
<evidence type="ECO:0000313" key="3">
    <source>
        <dbReference type="Proteomes" id="UP000692954"/>
    </source>
</evidence>
<accession>A0A8S1R4N7</accession>
<sequence length="1558" mass="184613">MIAQSIEIFCIQIGYFELHSKFTQIPAFNALGRLFSLMLVMYPCQIDLNKRLKRMKLELVENRFYSLLQLLIDIINQILNNPSIQNYAQFLLNFFFVLTIGFVLVNNYNQKDFTEKNMSKQNIQNVILKMITYSCICIYVAFQQPILIIVLHNLQNSTQSENYAWIINDIVYLLIILLILLFYFVLFEGTLILKNGQCKKLQVTFQDYCIFILQIIQPYIFIFSPLNFAIYGQSIIFLIITFLELIQIYIYRAYSNNNQILISLITESCGLIIAISSLTQISEPMIYLILLSPFLIYVGVYVHNQQKFQLLTANYQKLNLFEVNYLICSSLTNEKLTLKQTCILNSIYLSKHSQECQNIGCLCRTYEQNSSNTNKMFVIPDIIKEELYSKLVVRMKKLLQIQDPKDCFYYLVHFLYAQQYHGEVYEIYSQVENKQILNSLTYFQKIKWKFFIMMIKRNLYINLTAKLDGKNQDKIKLSLKINQFIQSESFNQSIKDGLINIIQEKLLLQQLMVKQYRKIDFIFQYYNLIENIEIQEKILKSIYDQFPSQRNQSQLMFFYAEIKYDWKKAFDQLQINAIENSSLSIITDIDFNRLANKMAYLIYSYDDRKLKIISYSKQTPIIFGYQQKQFDLIISPYPLIPQIIRDIHDQYIEEFLQNGKANYFRQVAFNICQLNSGFIQDVEFFFDLYFDNNQSFRFITFLNFQEQSDPVILIDQNNKIQGINKELFKQLNFHPQIIDQLSIEKSLYNLQADLFIPNDILNGTQNLCSFQFHFPKDSFFQQEFSTNAQKQTYLKNSQKLQLYEVSCEIAKRKTYKIIKFKKIQENKRKNLVISVDTLVPLNKDLQINNEALIDHPYEFFIQNDFISHIIIQTPRQADIRILNEAGDKKFQLGNEWKVNLYNYSESNIINFDKKTVQILGDIYDHNLNNSDNIDLKCPQIFSTSGLMKSVYYRKYTLVNKLNNFTPVIPLLNKLFGSLIFALINQIIFISINMAFSKKDFYSLNYYYDSIQINHQFIGPMQKFFLTRYTIQGYQMLNFNQAISRDQLNYYLKFTNPLLIGSYDEFKQHFQDHFQDEELSEFIKDEYVNIQQQTSHYAPIKLKEYNITLYNAFSILLDAFYKQKQIYIVPQTARGTNPHNTYQYKNYILFVTVFDKISDLMFQESIYKIDLVLKKWIIMVIPISISVLISILLLGYYYNQFNHYLEKIFNLNIHIDQIELNADQGRQLFILQSLKQGSELIHLYKFNLIGKEEILEKTKIKEIKKGLKIQGNEPKEIRQSIQISKFSLIFSFFFLLIQYLLIAGLLTYIGFEYMNKFSKSIHFFKSISDIGVYVPASFSQKEILYFFFQFTYYTNDDRAFFVEQIQKAVTKIDTFLLQDIESSQLQFSAQFLDTYEYLEENNLCPLLNSSKYYDFDYFCSNSQNGILKLGLRASLTNFNSILKNELSINFPSTRKQPPKEELEAVYLCSDIINEITNKMEQDIKSQTKIIEELYNIITAISLTYTIVLIITIQFSVYKKFRLNLNRAKMISLIFPLETIFLNDHFERELRRIVTSKELI</sequence>
<reference evidence="2" key="1">
    <citation type="submission" date="2021-01" db="EMBL/GenBank/DDBJ databases">
        <authorList>
            <consortium name="Genoscope - CEA"/>
            <person name="William W."/>
        </authorList>
    </citation>
    <scope>NUCLEOTIDE SEQUENCE</scope>
</reference>
<dbReference type="Proteomes" id="UP000692954">
    <property type="component" value="Unassembled WGS sequence"/>
</dbReference>
<keyword evidence="1" id="KW-1133">Transmembrane helix</keyword>
<feature type="transmembrane region" description="Helical" evidence="1">
    <location>
        <begin position="1287"/>
        <end position="1310"/>
    </location>
</feature>
<feature type="transmembrane region" description="Helical" evidence="1">
    <location>
        <begin position="228"/>
        <end position="251"/>
    </location>
</feature>
<feature type="transmembrane region" description="Helical" evidence="1">
    <location>
        <begin position="170"/>
        <end position="193"/>
    </location>
</feature>
<dbReference type="PANTHER" id="PTHR31600">
    <property type="entry name" value="TINY MACROCYSTS PROTEIN B-RELATED"/>
    <property type="match status" value="1"/>
</dbReference>
<feature type="transmembrane region" description="Helical" evidence="1">
    <location>
        <begin position="1175"/>
        <end position="1197"/>
    </location>
</feature>
<feature type="transmembrane region" description="Helical" evidence="1">
    <location>
        <begin position="205"/>
        <end position="222"/>
    </location>
</feature>
<proteinExistence type="predicted"/>
<keyword evidence="3" id="KW-1185">Reference proteome</keyword>
<comment type="caution">
    <text evidence="2">The sequence shown here is derived from an EMBL/GenBank/DDBJ whole genome shotgun (WGS) entry which is preliminary data.</text>
</comment>
<dbReference type="PANTHER" id="PTHR31600:SF2">
    <property type="entry name" value="GAMETE ENRICHED GENE 10 PROTEIN-RELATED"/>
    <property type="match status" value="1"/>
</dbReference>
<dbReference type="EMBL" id="CAJJDN010000142">
    <property type="protein sequence ID" value="CAD8123036.1"/>
    <property type="molecule type" value="Genomic_DNA"/>
</dbReference>
<organism evidence="2 3">
    <name type="scientific">Paramecium sonneborni</name>
    <dbReference type="NCBI Taxonomy" id="65129"/>
    <lineage>
        <taxon>Eukaryota</taxon>
        <taxon>Sar</taxon>
        <taxon>Alveolata</taxon>
        <taxon>Ciliophora</taxon>
        <taxon>Intramacronucleata</taxon>
        <taxon>Oligohymenophorea</taxon>
        <taxon>Peniculida</taxon>
        <taxon>Parameciidae</taxon>
        <taxon>Paramecium</taxon>
    </lineage>
</organism>
<evidence type="ECO:0000256" key="1">
    <source>
        <dbReference type="SAM" id="Phobius"/>
    </source>
</evidence>
<name>A0A8S1R4N7_9CILI</name>
<keyword evidence="1" id="KW-0472">Membrane</keyword>
<gene>
    <name evidence="2" type="ORF">PSON_ATCC_30995.1.T1420046</name>
</gene>
<evidence type="ECO:0000313" key="2">
    <source>
        <dbReference type="EMBL" id="CAD8123036.1"/>
    </source>
</evidence>
<feature type="transmembrane region" description="Helical" evidence="1">
    <location>
        <begin position="86"/>
        <end position="105"/>
    </location>
</feature>
<keyword evidence="1" id="KW-0812">Transmembrane</keyword>
<feature type="transmembrane region" description="Helical" evidence="1">
    <location>
        <begin position="974"/>
        <end position="995"/>
    </location>
</feature>